<feature type="domain" description="Type I restriction modification DNA specificity" evidence="5">
    <location>
        <begin position="137"/>
        <end position="283"/>
    </location>
</feature>
<accession>A0A160N2J4</accession>
<reference evidence="6 7" key="1">
    <citation type="submission" date="2016-02" db="EMBL/GenBank/DDBJ databases">
        <title>Complete genome sequencing and analysis of ATSB10, Dyella thiooxydans isolated from rhizosphere soil of sunflower (Helianthus annuus L.).</title>
        <authorList>
            <person name="Lee Y."/>
            <person name="Hwangbo K."/>
            <person name="Chung H."/>
            <person name="Yoo J."/>
            <person name="Kim K.Y."/>
            <person name="Sa T.M."/>
            <person name="Um Y."/>
            <person name="Madhaiyan M."/>
        </authorList>
    </citation>
    <scope>NUCLEOTIDE SEQUENCE [LARGE SCALE GENOMIC DNA]</scope>
    <source>
        <strain evidence="6 7">ATSB10</strain>
    </source>
</reference>
<dbReference type="InterPro" id="IPR044946">
    <property type="entry name" value="Restrct_endonuc_typeI_TRD_sf"/>
</dbReference>
<evidence type="ECO:0000256" key="3">
    <source>
        <dbReference type="ARBA" id="ARBA00023125"/>
    </source>
</evidence>
<organism evidence="6 7">
    <name type="scientific">Dyella thiooxydans</name>
    <dbReference type="NCBI Taxonomy" id="445710"/>
    <lineage>
        <taxon>Bacteria</taxon>
        <taxon>Pseudomonadati</taxon>
        <taxon>Pseudomonadota</taxon>
        <taxon>Gammaproteobacteria</taxon>
        <taxon>Lysobacterales</taxon>
        <taxon>Rhodanobacteraceae</taxon>
        <taxon>Dyella</taxon>
    </lineage>
</organism>
<dbReference type="GO" id="GO:0009307">
    <property type="term" value="P:DNA restriction-modification system"/>
    <property type="evidence" value="ECO:0007669"/>
    <property type="project" value="UniProtKB-KW"/>
</dbReference>
<dbReference type="CDD" id="cd17256">
    <property type="entry name" value="RMtype1_S_EcoJA65PI-TRD1-CR1_like"/>
    <property type="match status" value="1"/>
</dbReference>
<dbReference type="SUPFAM" id="SSF116734">
    <property type="entry name" value="DNA methylase specificity domain"/>
    <property type="match status" value="2"/>
</dbReference>
<comment type="similarity">
    <text evidence="1">Belongs to the type-I restriction system S methylase family.</text>
</comment>
<dbReference type="PANTHER" id="PTHR43140">
    <property type="entry name" value="TYPE-1 RESTRICTION ENZYME ECOKI SPECIFICITY PROTEIN"/>
    <property type="match status" value="1"/>
</dbReference>
<dbReference type="REBASE" id="145190">
    <property type="entry name" value="S.DthB10ORF20590P"/>
</dbReference>
<evidence type="ECO:0000256" key="4">
    <source>
        <dbReference type="SAM" id="MobiDB-lite"/>
    </source>
</evidence>
<evidence type="ECO:0000313" key="7">
    <source>
        <dbReference type="Proteomes" id="UP000077255"/>
    </source>
</evidence>
<name>A0A160N2J4_9GAMM</name>
<dbReference type="PATRIC" id="fig|445710.3.peg.2055"/>
<proteinExistence type="inferred from homology"/>
<dbReference type="Proteomes" id="UP000077255">
    <property type="component" value="Chromosome"/>
</dbReference>
<dbReference type="Pfam" id="PF01420">
    <property type="entry name" value="Methylase_S"/>
    <property type="match status" value="1"/>
</dbReference>
<dbReference type="EMBL" id="CP014841">
    <property type="protein sequence ID" value="AND69512.1"/>
    <property type="molecule type" value="Genomic_DNA"/>
</dbReference>
<keyword evidence="7" id="KW-1185">Reference proteome</keyword>
<evidence type="ECO:0000256" key="2">
    <source>
        <dbReference type="ARBA" id="ARBA00022747"/>
    </source>
</evidence>
<dbReference type="PANTHER" id="PTHR43140:SF1">
    <property type="entry name" value="TYPE I RESTRICTION ENZYME ECOKI SPECIFICITY SUBUNIT"/>
    <property type="match status" value="1"/>
</dbReference>
<dbReference type="Gene3D" id="3.90.220.20">
    <property type="entry name" value="DNA methylase specificity domains"/>
    <property type="match status" value="2"/>
</dbReference>
<dbReference type="STRING" id="445710.ATSB10_20580"/>
<evidence type="ECO:0000256" key="1">
    <source>
        <dbReference type="ARBA" id="ARBA00010923"/>
    </source>
</evidence>
<keyword evidence="3" id="KW-0238">DNA-binding</keyword>
<gene>
    <name evidence="6" type="ORF">ATSB10_20580</name>
</gene>
<evidence type="ECO:0000259" key="5">
    <source>
        <dbReference type="Pfam" id="PF01420"/>
    </source>
</evidence>
<dbReference type="GO" id="GO:0003677">
    <property type="term" value="F:DNA binding"/>
    <property type="evidence" value="ECO:0007669"/>
    <property type="project" value="UniProtKB-KW"/>
</dbReference>
<keyword evidence="2" id="KW-0680">Restriction system</keyword>
<dbReference type="AlphaFoldDB" id="A0A160N2J4"/>
<dbReference type="InterPro" id="IPR000055">
    <property type="entry name" value="Restrct_endonuc_typeI_TRD"/>
</dbReference>
<dbReference type="InterPro" id="IPR051212">
    <property type="entry name" value="Type-I_RE_S_subunit"/>
</dbReference>
<evidence type="ECO:0000313" key="6">
    <source>
        <dbReference type="EMBL" id="AND69512.1"/>
    </source>
</evidence>
<protein>
    <recommendedName>
        <fullName evidence="5">Type I restriction modification DNA specificity domain-containing protein</fullName>
    </recommendedName>
</protein>
<dbReference type="KEGG" id="dtx:ATSB10_20580"/>
<feature type="region of interest" description="Disordered" evidence="4">
    <location>
        <begin position="83"/>
        <end position="103"/>
    </location>
</feature>
<sequence length="344" mass="38251">MEISLPPKEEQKRIAQKLDALLDRVDTLKSRIDAIPTLLKRFRQSILAAAVAGSLSEDWRNAHGDAIDGRKLHDLLRALHEKAGGHARGNASDPSDEAHDLSRDDMPPQWDIAVLRDICEPGRPITYGILKPGPELEHGIPYIRVADFPGNKLRLEGIKKTSEEIDQLFKRARLRAGDLLLSIRGSVGRLIKIPAELEGANITQDTARLSISPTVSTDYVYWALLAESTQRRMRAATRGVAVRGINIGDVRALQIPLPSRDEQDEIVRRVEQLFAFADQLEAKVAIAKQRIDTLTQSILAKAFRGELVPQDPNDEPASMLLERIRAQRVAAPKPRRGRKPISST</sequence>